<sequence length="320" mass="32595">MSTPDQPETPQLTRRQLREMRNTASTPVITPEEADKAAHAAEPAPAVVAPLPRAAEPADVPEAPPAAADIDLDAQPVTRRASRRQERLRTASVTVADDTATDEGDGSAAPAEARDAAAGSGVEAPASPEETPAVTREPFAEAPESRETDEQERPIVAPTFGSGLLAGENVDLELPASFDQLLTRGSTATGALSAPNALILSQTPETGALVSPITATGEVLITGTFSLPESFGSTGTLPGLADNKETDAVLVDGELPASSSPTPIAASSAISTIKSAEDIIKPPAPEKGSRLMLALVITAGALALALTGVLIVALVTGAFR</sequence>
<name>A0A2K9DR67_9MICO</name>
<dbReference type="RefSeq" id="WP_101306289.1">
    <property type="nucleotide sequence ID" value="NZ_CP025299.1"/>
</dbReference>
<protein>
    <submittedName>
        <fullName evidence="3">Uncharacterized protein</fullName>
    </submittedName>
</protein>
<accession>A0A2K9DR67</accession>
<keyword evidence="2" id="KW-0812">Transmembrane</keyword>
<feature type="compositionally biased region" description="Basic and acidic residues" evidence="1">
    <location>
        <begin position="143"/>
        <end position="153"/>
    </location>
</feature>
<feature type="region of interest" description="Disordered" evidence="1">
    <location>
        <begin position="1"/>
        <end position="155"/>
    </location>
</feature>
<reference evidence="3 4" key="1">
    <citation type="submission" date="2017-12" db="EMBL/GenBank/DDBJ databases">
        <title>Isolation and characterization of estrogens degradatiion strain Microbacterium hominis SJTG1.</title>
        <authorList>
            <person name="Xiong W."/>
            <person name="Yin C."/>
            <person name="Zheng D."/>
            <person name="Liang R."/>
        </authorList>
    </citation>
    <scope>NUCLEOTIDE SEQUENCE [LARGE SCALE GENOMIC DNA]</scope>
    <source>
        <strain evidence="3 4">SJTG1</strain>
    </source>
</reference>
<evidence type="ECO:0000256" key="1">
    <source>
        <dbReference type="SAM" id="MobiDB-lite"/>
    </source>
</evidence>
<evidence type="ECO:0000256" key="2">
    <source>
        <dbReference type="SAM" id="Phobius"/>
    </source>
</evidence>
<dbReference type="EMBL" id="CP025299">
    <property type="protein sequence ID" value="AUG29746.1"/>
    <property type="molecule type" value="Genomic_DNA"/>
</dbReference>
<keyword evidence="2" id="KW-1133">Transmembrane helix</keyword>
<dbReference type="AlphaFoldDB" id="A0A2K9DR67"/>
<feature type="compositionally biased region" description="Low complexity" evidence="1">
    <location>
        <begin position="40"/>
        <end position="76"/>
    </location>
</feature>
<evidence type="ECO:0000313" key="4">
    <source>
        <dbReference type="Proteomes" id="UP000233276"/>
    </source>
</evidence>
<keyword evidence="2" id="KW-0472">Membrane</keyword>
<proteinExistence type="predicted"/>
<dbReference type="Proteomes" id="UP000233276">
    <property type="component" value="Chromosome"/>
</dbReference>
<dbReference type="KEGG" id="mhos:CXR34_10015"/>
<gene>
    <name evidence="3" type="ORF">CXR34_10015</name>
</gene>
<organism evidence="3 4">
    <name type="scientific">Microbacterium hominis</name>
    <dbReference type="NCBI Taxonomy" id="162426"/>
    <lineage>
        <taxon>Bacteria</taxon>
        <taxon>Bacillati</taxon>
        <taxon>Actinomycetota</taxon>
        <taxon>Actinomycetes</taxon>
        <taxon>Micrococcales</taxon>
        <taxon>Microbacteriaceae</taxon>
        <taxon>Microbacterium</taxon>
    </lineage>
</organism>
<feature type="compositionally biased region" description="Polar residues" evidence="1">
    <location>
        <begin position="1"/>
        <end position="14"/>
    </location>
</feature>
<evidence type="ECO:0000313" key="3">
    <source>
        <dbReference type="EMBL" id="AUG29746.1"/>
    </source>
</evidence>
<feature type="transmembrane region" description="Helical" evidence="2">
    <location>
        <begin position="291"/>
        <end position="319"/>
    </location>
</feature>